<dbReference type="InterPro" id="IPR002110">
    <property type="entry name" value="Ankyrin_rpt"/>
</dbReference>
<name>A0AAN6M4I4_9PLEO</name>
<dbReference type="Gene3D" id="3.40.50.410">
    <property type="entry name" value="von Willebrand factor, type A domain"/>
    <property type="match status" value="1"/>
</dbReference>
<comment type="caution">
    <text evidence="3">The sequence shown here is derived from an EMBL/GenBank/DDBJ whole genome shotgun (WGS) entry which is preliminary data.</text>
</comment>
<dbReference type="PANTHER" id="PTHR34706:SF3">
    <property type="entry name" value="ANKYRIN REPEAT PROTEIN (AFU_ORTHOLOGUE AFUA_7G06200)"/>
    <property type="match status" value="1"/>
</dbReference>
<dbReference type="Proteomes" id="UP001280581">
    <property type="component" value="Unassembled WGS sequence"/>
</dbReference>
<dbReference type="Gene3D" id="1.25.40.20">
    <property type="entry name" value="Ankyrin repeat-containing domain"/>
    <property type="match status" value="1"/>
</dbReference>
<dbReference type="Pfam" id="PF12796">
    <property type="entry name" value="Ank_2"/>
    <property type="match status" value="1"/>
</dbReference>
<evidence type="ECO:0000313" key="3">
    <source>
        <dbReference type="EMBL" id="KAK3213971.1"/>
    </source>
</evidence>
<reference evidence="3 4" key="1">
    <citation type="submission" date="2021-02" db="EMBL/GenBank/DDBJ databases">
        <title>Genome assembly of Pseudopithomyces chartarum.</title>
        <authorList>
            <person name="Jauregui R."/>
            <person name="Singh J."/>
            <person name="Voisey C."/>
        </authorList>
    </citation>
    <scope>NUCLEOTIDE SEQUENCE [LARGE SCALE GENOMIC DNA]</scope>
    <source>
        <strain evidence="3 4">AGR01</strain>
    </source>
</reference>
<dbReference type="EMBL" id="WVTA01000004">
    <property type="protein sequence ID" value="KAK3213971.1"/>
    <property type="molecule type" value="Genomic_DNA"/>
</dbReference>
<dbReference type="SMART" id="SM00248">
    <property type="entry name" value="ANK"/>
    <property type="match status" value="3"/>
</dbReference>
<dbReference type="PROSITE" id="PS50297">
    <property type="entry name" value="ANK_REP_REGION"/>
    <property type="match status" value="1"/>
</dbReference>
<organism evidence="3 4">
    <name type="scientific">Pseudopithomyces chartarum</name>
    <dbReference type="NCBI Taxonomy" id="1892770"/>
    <lineage>
        <taxon>Eukaryota</taxon>
        <taxon>Fungi</taxon>
        <taxon>Dikarya</taxon>
        <taxon>Ascomycota</taxon>
        <taxon>Pezizomycotina</taxon>
        <taxon>Dothideomycetes</taxon>
        <taxon>Pleosporomycetidae</taxon>
        <taxon>Pleosporales</taxon>
        <taxon>Massarineae</taxon>
        <taxon>Didymosphaeriaceae</taxon>
        <taxon>Pseudopithomyces</taxon>
    </lineage>
</organism>
<protein>
    <recommendedName>
        <fullName evidence="2">VWFA domain-containing protein</fullName>
    </recommendedName>
</protein>
<keyword evidence="1" id="KW-0040">ANK repeat</keyword>
<dbReference type="SUPFAM" id="SSF53300">
    <property type="entry name" value="vWA-like"/>
    <property type="match status" value="1"/>
</dbReference>
<dbReference type="AlphaFoldDB" id="A0AAN6M4I4"/>
<dbReference type="PROSITE" id="PS50234">
    <property type="entry name" value="VWFA"/>
    <property type="match status" value="1"/>
</dbReference>
<feature type="repeat" description="ANK" evidence="1">
    <location>
        <begin position="31"/>
        <end position="63"/>
    </location>
</feature>
<accession>A0AAN6M4I4</accession>
<dbReference type="InterPro" id="IPR036465">
    <property type="entry name" value="vWFA_dom_sf"/>
</dbReference>
<keyword evidence="4" id="KW-1185">Reference proteome</keyword>
<evidence type="ECO:0000259" key="2">
    <source>
        <dbReference type="PROSITE" id="PS50234"/>
    </source>
</evidence>
<dbReference type="PROSITE" id="PS50088">
    <property type="entry name" value="ANK_REPEAT"/>
    <property type="match status" value="1"/>
</dbReference>
<dbReference type="InterPro" id="IPR002035">
    <property type="entry name" value="VWF_A"/>
</dbReference>
<evidence type="ECO:0000313" key="4">
    <source>
        <dbReference type="Proteomes" id="UP001280581"/>
    </source>
</evidence>
<feature type="domain" description="VWFA" evidence="2">
    <location>
        <begin position="254"/>
        <end position="486"/>
    </location>
</feature>
<dbReference type="InterPro" id="IPR036770">
    <property type="entry name" value="Ankyrin_rpt-contain_sf"/>
</dbReference>
<dbReference type="PANTHER" id="PTHR34706">
    <property type="entry name" value="SLR1338 PROTEIN"/>
    <property type="match status" value="1"/>
</dbReference>
<gene>
    <name evidence="3" type="ORF">GRF29_28g1607917</name>
</gene>
<evidence type="ECO:0000256" key="1">
    <source>
        <dbReference type="PROSITE-ProRule" id="PRU00023"/>
    </source>
</evidence>
<proteinExistence type="predicted"/>
<sequence length="490" mass="54139">MSIAEKTRNKTLTREDLMNLTNGDEINQLDDGNTPLGWAVLNGDVRTVRLLLEHKASVKRKAANGLSLLHLAVDAKVNAFRIVNILVQEPQTAIDEEDESYPHDTPLMRALKNNPDPAIVKLFKDRGASTTTPNAKGESANDIADRLLNIKAKDALLDENEQGATGTSLTRFIVAGAYLLNDYLKPKPRVQNSVLEAYKIINNQLVETHHPPPANMYPKTKKELEEILDDVVASHALESFFPPTSSTLQNILIKAHAVVNDSSLVRAFTRSRIQMHFKLALYQPVIYCDDSGSMNAGGRMASQTDIVSYMADLLLLFSPTEKGVHLRFINSSASGLDDLKGDALRQKVNISPNGGTKIGTSLNEKVLQPLVYSKIAAKEMFERPYLVIVITDGCPDGEPVETFQQAIDACRKNVSDAKLPPKSVKFNVNQIGNDDKAAAFLDKLQILASGATAKEDFHVTADKLDAKYYQLRDNKDNLEDWLRDVLTPRP</sequence>
<dbReference type="SUPFAM" id="SSF48403">
    <property type="entry name" value="Ankyrin repeat"/>
    <property type="match status" value="1"/>
</dbReference>